<evidence type="ECO:0000256" key="1">
    <source>
        <dbReference type="ARBA" id="ARBA00004651"/>
    </source>
</evidence>
<feature type="transmembrane region" description="Helical" evidence="6">
    <location>
        <begin position="410"/>
        <end position="432"/>
    </location>
</feature>
<accession>A0ABW6AGF8</accession>
<dbReference type="InterPro" id="IPR003838">
    <property type="entry name" value="ABC3_permease_C"/>
</dbReference>
<sequence>MTPPRLADRLLNWFVAPHLREEVLGDLHERYTLRVQQWGAAKARRRYWREVLAYMRPSNIKRHPSDYSNPANTDMLRNYLKIAFRNLVKNKVYSFINIFGLATGMAVAMLIGLWIYDELAYNKSFQNYGQIARVMQHLTYNGQIGTQSNLPYPMGDVLRTTYNGDFKRVVMASNTDSHLLTVGDEKFNKIGNFMEPEAPELLSLQMLKGTRAGLTEPGSILLSESVAQAYFGDDDPVGKLMKIDNKLDVKVTGVYEDFPRNSEFRDVSFIAPWKLYLSNEKWVTGMADAWGWNAWYTYVQLADHADIDKISAKIKDVKLTRVSKDDAHYKPVVFLEPMHNWHLYSEFKNGVRSGGLIEYVWLFGTIGLFVLLLACINFMNLSTARSEKRAKEVGIRKAVGSVRSQLVSQFFSESLLVVAFAFVLALVLVKLILPSFNGVADKKLVILWSMPWFWLLGIGFSLLTGLIAGSYPAFYLSSFQPVKVLKGTFKMGRLAAIPRRVLVVVQFTVSVTLIIGTIIVFRQIQFAKNRPVGYNRNGLIMIQTTNGEIHSHFDAVRNDLKNSGDVEEVAESGSPVTDIWSTNGNIDWKGKDPSLAADFPNTGISYEYGKTVGWQFTQGRDFSREFTADSSSFVINEAAVKFMGLKNPVGEIIKWGGHPLKVIGVIKNMIVDSPYQPVRPSLFHLSGSSNFVIIKLNPVKSTSEALVKIETVFKKYNPAAPFDYKFVDDEYAKKFGDEERIGKLATFFAVLAIFISCLGLFGLASFMAEQRTKEIGVRKVLGASVLNLWGLLSKDFVMLVVIGFSVATPIAYYALSDWLQRYSYRTEISWWIFAASGLGALLITLLTVSFQSIKAALMNPVKSLRSE</sequence>
<evidence type="ECO:0000313" key="10">
    <source>
        <dbReference type="Proteomes" id="UP001597512"/>
    </source>
</evidence>
<feature type="transmembrane region" description="Helical" evidence="6">
    <location>
        <begin position="359"/>
        <end position="381"/>
    </location>
</feature>
<evidence type="ECO:0000313" key="9">
    <source>
        <dbReference type="EMBL" id="MFD2934376.1"/>
    </source>
</evidence>
<dbReference type="InterPro" id="IPR050250">
    <property type="entry name" value="Macrolide_Exporter_MacB"/>
</dbReference>
<dbReference type="PANTHER" id="PTHR30572:SF18">
    <property type="entry name" value="ABC-TYPE MACROLIDE FAMILY EXPORT SYSTEM PERMEASE COMPONENT 2"/>
    <property type="match status" value="1"/>
</dbReference>
<dbReference type="EMBL" id="JBHUOM010000002">
    <property type="protein sequence ID" value="MFD2934376.1"/>
    <property type="molecule type" value="Genomic_DNA"/>
</dbReference>
<organism evidence="9 10">
    <name type="scientific">Spirosoma flavum</name>
    <dbReference type="NCBI Taxonomy" id="2048557"/>
    <lineage>
        <taxon>Bacteria</taxon>
        <taxon>Pseudomonadati</taxon>
        <taxon>Bacteroidota</taxon>
        <taxon>Cytophagia</taxon>
        <taxon>Cytophagales</taxon>
        <taxon>Cytophagaceae</taxon>
        <taxon>Spirosoma</taxon>
    </lineage>
</organism>
<gene>
    <name evidence="9" type="ORF">ACFS25_11330</name>
</gene>
<comment type="caution">
    <text evidence="9">The sequence shown here is derived from an EMBL/GenBank/DDBJ whole genome shotgun (WGS) entry which is preliminary data.</text>
</comment>
<feature type="domain" description="ABC3 transporter permease C-terminal" evidence="7">
    <location>
        <begin position="365"/>
        <end position="481"/>
    </location>
</feature>
<dbReference type="Proteomes" id="UP001597512">
    <property type="component" value="Unassembled WGS sequence"/>
</dbReference>
<feature type="transmembrane region" description="Helical" evidence="6">
    <location>
        <begin position="796"/>
        <end position="816"/>
    </location>
</feature>
<dbReference type="Pfam" id="PF12704">
    <property type="entry name" value="MacB_PCD"/>
    <property type="match status" value="2"/>
</dbReference>
<feature type="transmembrane region" description="Helical" evidence="6">
    <location>
        <begin position="95"/>
        <end position="116"/>
    </location>
</feature>
<keyword evidence="2" id="KW-1003">Cell membrane</keyword>
<evidence type="ECO:0000256" key="6">
    <source>
        <dbReference type="SAM" id="Phobius"/>
    </source>
</evidence>
<name>A0ABW6AGF8_9BACT</name>
<evidence type="ECO:0000259" key="8">
    <source>
        <dbReference type="Pfam" id="PF12704"/>
    </source>
</evidence>
<evidence type="ECO:0000256" key="3">
    <source>
        <dbReference type="ARBA" id="ARBA00022692"/>
    </source>
</evidence>
<feature type="transmembrane region" description="Helical" evidence="6">
    <location>
        <begin position="744"/>
        <end position="768"/>
    </location>
</feature>
<keyword evidence="4 6" id="KW-1133">Transmembrane helix</keyword>
<feature type="domain" description="MacB-like periplasmic core" evidence="8">
    <location>
        <begin position="94"/>
        <end position="316"/>
    </location>
</feature>
<evidence type="ECO:0000256" key="2">
    <source>
        <dbReference type="ARBA" id="ARBA00022475"/>
    </source>
</evidence>
<evidence type="ECO:0000259" key="7">
    <source>
        <dbReference type="Pfam" id="PF02687"/>
    </source>
</evidence>
<feature type="transmembrane region" description="Helical" evidence="6">
    <location>
        <begin position="828"/>
        <end position="848"/>
    </location>
</feature>
<feature type="domain" description="ABC3 transporter permease C-terminal" evidence="7">
    <location>
        <begin position="747"/>
        <end position="860"/>
    </location>
</feature>
<protein>
    <submittedName>
        <fullName evidence="9">ABC transporter permease</fullName>
    </submittedName>
</protein>
<evidence type="ECO:0000256" key="5">
    <source>
        <dbReference type="ARBA" id="ARBA00023136"/>
    </source>
</evidence>
<dbReference type="RefSeq" id="WP_381500120.1">
    <property type="nucleotide sequence ID" value="NZ_JBHUOM010000002.1"/>
</dbReference>
<comment type="subcellular location">
    <subcellularLocation>
        <location evidence="1">Cell membrane</location>
        <topology evidence="1">Multi-pass membrane protein</topology>
    </subcellularLocation>
</comment>
<keyword evidence="10" id="KW-1185">Reference proteome</keyword>
<dbReference type="Pfam" id="PF02687">
    <property type="entry name" value="FtsX"/>
    <property type="match status" value="2"/>
</dbReference>
<reference evidence="10" key="1">
    <citation type="journal article" date="2019" name="Int. J. Syst. Evol. Microbiol.">
        <title>The Global Catalogue of Microorganisms (GCM) 10K type strain sequencing project: providing services to taxonomists for standard genome sequencing and annotation.</title>
        <authorList>
            <consortium name="The Broad Institute Genomics Platform"/>
            <consortium name="The Broad Institute Genome Sequencing Center for Infectious Disease"/>
            <person name="Wu L."/>
            <person name="Ma J."/>
        </authorList>
    </citation>
    <scope>NUCLEOTIDE SEQUENCE [LARGE SCALE GENOMIC DNA]</scope>
    <source>
        <strain evidence="10">KCTC 52490</strain>
    </source>
</reference>
<feature type="domain" description="MacB-like periplasmic core" evidence="8">
    <location>
        <begin position="509"/>
        <end position="710"/>
    </location>
</feature>
<evidence type="ECO:0000256" key="4">
    <source>
        <dbReference type="ARBA" id="ARBA00022989"/>
    </source>
</evidence>
<keyword evidence="5 6" id="KW-0472">Membrane</keyword>
<feature type="transmembrane region" description="Helical" evidence="6">
    <location>
        <begin position="452"/>
        <end position="476"/>
    </location>
</feature>
<dbReference type="InterPro" id="IPR025857">
    <property type="entry name" value="MacB_PCD"/>
</dbReference>
<feature type="transmembrane region" description="Helical" evidence="6">
    <location>
        <begin position="497"/>
        <end position="521"/>
    </location>
</feature>
<dbReference type="PANTHER" id="PTHR30572">
    <property type="entry name" value="MEMBRANE COMPONENT OF TRANSPORTER-RELATED"/>
    <property type="match status" value="1"/>
</dbReference>
<proteinExistence type="predicted"/>
<dbReference type="NCBIfam" id="NF038404">
    <property type="entry name" value="perm_prefix_2"/>
    <property type="match status" value="1"/>
</dbReference>
<dbReference type="InterPro" id="IPR047699">
    <property type="entry name" value="Permease_put_prefix"/>
</dbReference>
<keyword evidence="3 6" id="KW-0812">Transmembrane</keyword>